<accession>A0A379PNR0</accession>
<evidence type="ECO:0000313" key="2">
    <source>
        <dbReference type="Proteomes" id="UP000255303"/>
    </source>
</evidence>
<dbReference type="Proteomes" id="UP000255303">
    <property type="component" value="Unassembled WGS sequence"/>
</dbReference>
<proteinExistence type="predicted"/>
<protein>
    <submittedName>
        <fullName evidence="1">Uncharacterized protein</fullName>
    </submittedName>
</protein>
<evidence type="ECO:0000313" key="1">
    <source>
        <dbReference type="EMBL" id="SUE72752.1"/>
    </source>
</evidence>
<reference evidence="1 2" key="1">
    <citation type="submission" date="2018-06" db="EMBL/GenBank/DDBJ databases">
        <authorList>
            <consortium name="Pathogen Informatics"/>
            <person name="Doyle S."/>
        </authorList>
    </citation>
    <scope>NUCLEOTIDE SEQUENCE [LARGE SCALE GENOMIC DNA]</scope>
    <source>
        <strain evidence="1 2">NCTC10692</strain>
    </source>
</reference>
<gene>
    <name evidence="1" type="ORF">NCTC10692_04908</name>
</gene>
<organism evidence="1 2">
    <name type="scientific">Ectopseudomonas oleovorans</name>
    <name type="common">Pseudomonas oleovorans</name>
    <dbReference type="NCBI Taxonomy" id="301"/>
    <lineage>
        <taxon>Bacteria</taxon>
        <taxon>Pseudomonadati</taxon>
        <taxon>Pseudomonadota</taxon>
        <taxon>Gammaproteobacteria</taxon>
        <taxon>Pseudomonadales</taxon>
        <taxon>Pseudomonadaceae</taxon>
        <taxon>Ectopseudomonas</taxon>
    </lineage>
</organism>
<dbReference type="EMBL" id="UGUV01000003">
    <property type="protein sequence ID" value="SUE72752.1"/>
    <property type="molecule type" value="Genomic_DNA"/>
</dbReference>
<dbReference type="RefSeq" id="WP_169713315.1">
    <property type="nucleotide sequence ID" value="NZ_UGUV01000003.1"/>
</dbReference>
<dbReference type="AlphaFoldDB" id="A0A379PNR0"/>
<name>A0A379PNR0_ECTOL</name>
<sequence length="356" mass="39396">MGSTVSTGKLAAAFKTNSGKTMYVLFEETYESNCYPRTPHWGCLLIGEIANIMRGIFRSAGSCEGGMLKGAGGRDISPEGYIQGWLKELANPVMLNDQTFELAVGDSLYSTVPKSEFDMIKERMTVTGFEAEGIRLENGEKLTVSLYEHGELLASIYDGNVGAWRIIEGYNAPIYGLRNPELGYAPAKAKTFELETHECMRLFKHREDVAVKDQNGDWRNRGWAYSIIGNYVRELWQAELREPGSYRARLKNLRNAIETAPLMPSEAVVVIDTTVKLESWTQEGVTRVVNENPHTIVGHEIHVAVPQDEHQAYRVCCLHEDCAKFVCIPLAAEEPVPAAAPAAPAAPTLQLDLLAS</sequence>